<dbReference type="Proteomes" id="UP000535543">
    <property type="component" value="Unassembled WGS sequence"/>
</dbReference>
<evidence type="ECO:0000313" key="2">
    <source>
        <dbReference type="Proteomes" id="UP000535543"/>
    </source>
</evidence>
<reference evidence="1 2" key="2">
    <citation type="submission" date="2020-06" db="EMBL/GenBank/DDBJ databases">
        <title>Antribacter stalactiti gen. nov., sp. nov., a new member of the family Nacardiaceae isolated from a cave.</title>
        <authorList>
            <person name="Kim I.S."/>
        </authorList>
    </citation>
    <scope>NUCLEOTIDE SEQUENCE [LARGE SCALE GENOMIC DNA]</scope>
    <source>
        <strain evidence="1 2">YC2-7</strain>
    </source>
</reference>
<keyword evidence="2" id="KW-1185">Reference proteome</keyword>
<gene>
    <name evidence="1" type="ORF">FGL95_22670</name>
</gene>
<dbReference type="AlphaFoldDB" id="A0A848KJ47"/>
<organism evidence="1 2">
    <name type="scientific">Antrihabitans stalactiti</name>
    <dbReference type="NCBI Taxonomy" id="2584121"/>
    <lineage>
        <taxon>Bacteria</taxon>
        <taxon>Bacillati</taxon>
        <taxon>Actinomycetota</taxon>
        <taxon>Actinomycetes</taxon>
        <taxon>Mycobacteriales</taxon>
        <taxon>Nocardiaceae</taxon>
        <taxon>Antrihabitans</taxon>
    </lineage>
</organism>
<reference evidence="1 2" key="1">
    <citation type="submission" date="2019-05" db="EMBL/GenBank/DDBJ databases">
        <authorList>
            <person name="Lee S.D."/>
        </authorList>
    </citation>
    <scope>NUCLEOTIDE SEQUENCE [LARGE SCALE GENOMIC DNA]</scope>
    <source>
        <strain evidence="1 2">YC2-7</strain>
    </source>
</reference>
<dbReference type="EMBL" id="VCQU01000008">
    <property type="protein sequence ID" value="NMN97846.1"/>
    <property type="molecule type" value="Genomic_DNA"/>
</dbReference>
<protein>
    <recommendedName>
        <fullName evidence="3">DUF4145 domain-containing protein</fullName>
    </recommendedName>
</protein>
<evidence type="ECO:0008006" key="3">
    <source>
        <dbReference type="Google" id="ProtNLM"/>
    </source>
</evidence>
<name>A0A848KJ47_9NOCA</name>
<dbReference type="RefSeq" id="WP_169591088.1">
    <property type="nucleotide sequence ID" value="NZ_VCQU01000008.1"/>
</dbReference>
<accession>A0A848KJ47</accession>
<evidence type="ECO:0000313" key="1">
    <source>
        <dbReference type="EMBL" id="NMN97846.1"/>
    </source>
</evidence>
<comment type="caution">
    <text evidence="1">The sequence shown here is derived from an EMBL/GenBank/DDBJ whole genome shotgun (WGS) entry which is preliminary data.</text>
</comment>
<sequence>MSTAAAVLLHNAELLLDGTMATTQPSARLSAFLARQALEELVTQRCKALDAEMRGTTAASKLVVLRALEDPEIAVSATTAWNGLSSACHHHAYELSPTNDEVRHLCRLVADLLAR</sequence>
<proteinExistence type="predicted"/>